<protein>
    <submittedName>
        <fullName evidence="1">RmlC-like cupins domain-containing protein</fullName>
    </submittedName>
</protein>
<comment type="caution">
    <text evidence="1">The sequence shown here is derived from an EMBL/GenBank/DDBJ whole genome shotgun (WGS) entry which is preliminary data.</text>
</comment>
<dbReference type="Proteomes" id="UP000827976">
    <property type="component" value="Chromosome 8"/>
</dbReference>
<evidence type="ECO:0000313" key="1">
    <source>
        <dbReference type="EMBL" id="KAH7675175.1"/>
    </source>
</evidence>
<sequence length="485" mass="55881">GLQQQRSKEKLQKCFRQCEEQHKSSRPSLEHCKTRCQADYGGGNDHQEERGERDFVFRKERFVHRLRTEHGTVRVLPNFYQLSKLLVGVSNYRVSVIDLKPRAFLKPHHLDAEVVLFVANGRGSVGVVDSESRNTHDVRDGDILRIRAGSIFYLANKDNNERLIIVKLLNPVSQCGRFKEYFAVGFQQAYLQRFSREVKRAAFNLNPKELEELFGGQQQGQEQQQQQGAIIRASEQQIRSIGGSEGGSSRPSTESRGPFNLYKKRPTHSSNRGRLIEADRNDYQPLRDLDIQVTFANLTKRSMLGPFFNTESHKIALVTQGRGTLELVCPHLASQRQPREGEQTREGEEQESEQTRGESEQEQEEEQEQEQEQSEPRYERVRTEVSQGTLFVIPPDHATVLISSDENLEVICFETRAENNQRIYLAGPNNPYRRMEDAVKELTFGISSRRVDERLAQQKEREILRGPEERERQDPMFSITGSFGF</sequence>
<gene>
    <name evidence="1" type="ORF">IHE45_08G121000</name>
</gene>
<accession>A0ACB7VMH8</accession>
<organism evidence="1 2">
    <name type="scientific">Dioscorea alata</name>
    <name type="common">Purple yam</name>
    <dbReference type="NCBI Taxonomy" id="55571"/>
    <lineage>
        <taxon>Eukaryota</taxon>
        <taxon>Viridiplantae</taxon>
        <taxon>Streptophyta</taxon>
        <taxon>Embryophyta</taxon>
        <taxon>Tracheophyta</taxon>
        <taxon>Spermatophyta</taxon>
        <taxon>Magnoliopsida</taxon>
        <taxon>Liliopsida</taxon>
        <taxon>Dioscoreales</taxon>
        <taxon>Dioscoreaceae</taxon>
        <taxon>Dioscorea</taxon>
    </lineage>
</organism>
<evidence type="ECO:0000313" key="2">
    <source>
        <dbReference type="Proteomes" id="UP000827976"/>
    </source>
</evidence>
<proteinExistence type="predicted"/>
<dbReference type="EMBL" id="CM037018">
    <property type="protein sequence ID" value="KAH7675175.1"/>
    <property type="molecule type" value="Genomic_DNA"/>
</dbReference>
<feature type="non-terminal residue" evidence="1">
    <location>
        <position position="1"/>
    </location>
</feature>
<name>A0ACB7VMH8_DIOAL</name>
<keyword evidence="2" id="KW-1185">Reference proteome</keyword>
<reference evidence="2" key="1">
    <citation type="journal article" date="2022" name="Nat. Commun.">
        <title>Chromosome evolution and the genetic basis of agronomically important traits in greater yam.</title>
        <authorList>
            <person name="Bredeson J.V."/>
            <person name="Lyons J.B."/>
            <person name="Oniyinde I.O."/>
            <person name="Okereke N.R."/>
            <person name="Kolade O."/>
            <person name="Nnabue I."/>
            <person name="Nwadili C.O."/>
            <person name="Hribova E."/>
            <person name="Parker M."/>
            <person name="Nwogha J."/>
            <person name="Shu S."/>
            <person name="Carlson J."/>
            <person name="Kariba R."/>
            <person name="Muthemba S."/>
            <person name="Knop K."/>
            <person name="Barton G.J."/>
            <person name="Sherwood A.V."/>
            <person name="Lopez-Montes A."/>
            <person name="Asiedu R."/>
            <person name="Jamnadass R."/>
            <person name="Muchugi A."/>
            <person name="Goodstein D."/>
            <person name="Egesi C.N."/>
            <person name="Featherston J."/>
            <person name="Asfaw A."/>
            <person name="Simpson G.G."/>
            <person name="Dolezel J."/>
            <person name="Hendre P.S."/>
            <person name="Van Deynze A."/>
            <person name="Kumar P.L."/>
            <person name="Obidiegwu J.E."/>
            <person name="Bhattacharjee R."/>
            <person name="Rokhsar D.S."/>
        </authorList>
    </citation>
    <scope>NUCLEOTIDE SEQUENCE [LARGE SCALE GENOMIC DNA]</scope>
    <source>
        <strain evidence="2">cv. TDa95/00328</strain>
    </source>
</reference>